<dbReference type="AlphaFoldDB" id="A0A6J4S0Y0"/>
<evidence type="ECO:0000256" key="1">
    <source>
        <dbReference type="SAM" id="MobiDB-lite"/>
    </source>
</evidence>
<name>A0A6J4S0Y0_9ACTN</name>
<reference evidence="2" key="1">
    <citation type="submission" date="2020-02" db="EMBL/GenBank/DDBJ databases">
        <authorList>
            <person name="Meier V. D."/>
        </authorList>
    </citation>
    <scope>NUCLEOTIDE SEQUENCE</scope>
    <source>
        <strain evidence="2">AVDCRST_MAG25</strain>
    </source>
</reference>
<sequence>MGPVGPHEQVARLLPAAVEAGDHVFALLLEACELHPLVVALLGEERPELPVSGAPGRHDLAAAFHAHDFAPTTDVLPGLGGHAGLAPRDPAFLQETQELRLDHDPRAPAPQLPPRPLEDPYLPPGLAQRDPGRETAQGAPDHHRAAPAAAPDAYRHGPSRRTPEASSPRPGGQ</sequence>
<feature type="region of interest" description="Disordered" evidence="1">
    <location>
        <begin position="78"/>
        <end position="173"/>
    </location>
</feature>
<dbReference type="EMBL" id="CADCVI010000180">
    <property type="protein sequence ID" value="CAA9480177.1"/>
    <property type="molecule type" value="Genomic_DNA"/>
</dbReference>
<feature type="compositionally biased region" description="Basic and acidic residues" evidence="1">
    <location>
        <begin position="97"/>
        <end position="106"/>
    </location>
</feature>
<protein>
    <submittedName>
        <fullName evidence="2">Uncharacterized protein</fullName>
    </submittedName>
</protein>
<accession>A0A6J4S0Y0</accession>
<gene>
    <name evidence="2" type="ORF">AVDCRST_MAG25-2716</name>
</gene>
<organism evidence="2">
    <name type="scientific">uncultured Rubrobacteraceae bacterium</name>
    <dbReference type="NCBI Taxonomy" id="349277"/>
    <lineage>
        <taxon>Bacteria</taxon>
        <taxon>Bacillati</taxon>
        <taxon>Actinomycetota</taxon>
        <taxon>Rubrobacteria</taxon>
        <taxon>Rubrobacterales</taxon>
        <taxon>Rubrobacteraceae</taxon>
        <taxon>environmental samples</taxon>
    </lineage>
</organism>
<evidence type="ECO:0000313" key="2">
    <source>
        <dbReference type="EMBL" id="CAA9480177.1"/>
    </source>
</evidence>
<proteinExistence type="predicted"/>